<evidence type="ECO:0000256" key="1">
    <source>
        <dbReference type="SAM" id="MobiDB-lite"/>
    </source>
</evidence>
<protein>
    <submittedName>
        <fullName evidence="3">Poly(Beta-D-mannuronate) C5 epimerase 2</fullName>
        <ecNumber evidence="3">5.1.3.-</ecNumber>
    </submittedName>
</protein>
<evidence type="ECO:0000313" key="3">
    <source>
        <dbReference type="EMBL" id="KNX41282.1"/>
    </source>
</evidence>
<feature type="domain" description="VWFD" evidence="2">
    <location>
        <begin position="153"/>
        <end position="357"/>
    </location>
</feature>
<dbReference type="PANTHER" id="PTHR13802">
    <property type="entry name" value="MUCIN 4-RELATED"/>
    <property type="match status" value="1"/>
</dbReference>
<accession>A0A0L6CU30</accession>
<dbReference type="OrthoDB" id="733404at2"/>
<feature type="region of interest" description="Disordered" evidence="1">
    <location>
        <begin position="21"/>
        <end position="49"/>
    </location>
</feature>
<dbReference type="InterPro" id="IPR001343">
    <property type="entry name" value="Hemolysn_Ca-bd"/>
</dbReference>
<keyword evidence="3" id="KW-0413">Isomerase</keyword>
<reference evidence="4" key="1">
    <citation type="submission" date="2015-07" db="EMBL/GenBank/DDBJ databases">
        <title>Draft Genome Sequence of Roseovarius tolerans EL-164, a producer of N-Acylated Alanine Methyl Esters (NAMEs).</title>
        <authorList>
            <person name="Voget S."/>
            <person name="Bruns H."/>
            <person name="Wagner-Doebler I."/>
            <person name="Schulz S."/>
            <person name="Daniel R."/>
        </authorList>
    </citation>
    <scope>NUCLEOTIDE SEQUENCE [LARGE SCALE GENOMIC DNA]</scope>
    <source>
        <strain evidence="4">EL-164</strain>
    </source>
</reference>
<dbReference type="RefSeq" id="WP_050663032.1">
    <property type="nucleotide sequence ID" value="NZ_CP118494.1"/>
</dbReference>
<dbReference type="InterPro" id="IPR011049">
    <property type="entry name" value="Serralysin-like_metalloprot_C"/>
</dbReference>
<dbReference type="GO" id="GO:0000272">
    <property type="term" value="P:polysaccharide catabolic process"/>
    <property type="evidence" value="ECO:0007669"/>
    <property type="project" value="InterPro"/>
</dbReference>
<dbReference type="InterPro" id="IPR036439">
    <property type="entry name" value="Dockerin_dom_sf"/>
</dbReference>
<dbReference type="PATRIC" id="fig|74031.6.peg.2189"/>
<dbReference type="Proteomes" id="UP000037046">
    <property type="component" value="Unassembled WGS sequence"/>
</dbReference>
<dbReference type="PROSITE" id="PS51233">
    <property type="entry name" value="VWFD"/>
    <property type="match status" value="1"/>
</dbReference>
<comment type="caution">
    <text evidence="3">The sequence shown here is derived from an EMBL/GenBank/DDBJ whole genome shotgun (WGS) entry which is preliminary data.</text>
</comment>
<dbReference type="PANTHER" id="PTHR13802:SF59">
    <property type="entry name" value="SUSHI DOMAIN-CONTAINING PROTEIN 2"/>
    <property type="match status" value="1"/>
</dbReference>
<dbReference type="Gene3D" id="1.10.1330.10">
    <property type="entry name" value="Dockerin domain"/>
    <property type="match status" value="1"/>
</dbReference>
<sequence length="626" mass="63973">MDAVDYAAHRRVEARACGAQGNDSFIGTGESERFEGGQGSDTITAGGGDDTLAGGEGDATLNGGSGSDIFFVGNGRTVIEDFNAAEDFLDFSFTGLGLVGRNAALANATDNFGETTVNLSTGGALVFGNLTVAEVQALSDPDAGTPPPPPTTPIAWTVGDPHLLTLDGVGYDFHAIGEFVLLRGVAGGVADGFEIQSRMGPVLDDQGDPVANVSANIAIAARLGNGSEVMIDSADAGPLSVDGVTQTLADGDAIDIGSDLIVRDGDMYTVIFAGADGNVGDGDARLNVIVRDGFVDLSVQISADMAGAVEGLLGDGNGNPDDDIARADGTVLERPLAFEDLYGGFRDDWRVTTEEQSLFTYDAGETLVGFYDPDAPGDILSADDFDATAVDAARTAVEDAGLTPGTVAYENALIDFLLTEDETFIESSSTQTAPAPENTGSAGTLNPGEERVTLNVSLTDESGAGIDGAVVNFTAGGAPILGQSAGTQGAYNLRLGSSTVEGRVDAVRDFDTGDASIDVTDALNALRLAVGLNPSFGPANAMDFIAADVDQNGAVNVTDALDILRFAVGLETENAPRWVFLDDTQDLSGTSNSNVSYETGTESGAIIEGGDLQLTGVLLGNLAAEV</sequence>
<name>A0A0L6CU30_9RHOB</name>
<dbReference type="EMBL" id="LGVV01000027">
    <property type="protein sequence ID" value="KNX41282.1"/>
    <property type="molecule type" value="Genomic_DNA"/>
</dbReference>
<dbReference type="GO" id="GO:0016853">
    <property type="term" value="F:isomerase activity"/>
    <property type="evidence" value="ECO:0007669"/>
    <property type="project" value="UniProtKB-KW"/>
</dbReference>
<dbReference type="EC" id="5.1.3.-" evidence="3"/>
<dbReference type="SMART" id="SM00216">
    <property type="entry name" value="VWD"/>
    <property type="match status" value="1"/>
</dbReference>
<dbReference type="Pfam" id="PF00353">
    <property type="entry name" value="HemolysinCabind"/>
    <property type="match status" value="1"/>
</dbReference>
<keyword evidence="4" id="KW-1185">Reference proteome</keyword>
<organism evidence="3 4">
    <name type="scientific">Roseovarius tolerans</name>
    <dbReference type="NCBI Taxonomy" id="74031"/>
    <lineage>
        <taxon>Bacteria</taxon>
        <taxon>Pseudomonadati</taxon>
        <taxon>Pseudomonadota</taxon>
        <taxon>Alphaproteobacteria</taxon>
        <taxon>Rhodobacterales</taxon>
        <taxon>Roseobacteraceae</taxon>
        <taxon>Roseovarius</taxon>
    </lineage>
</organism>
<gene>
    <name evidence="3" type="primary">algE2</name>
    <name evidence="3" type="ORF">ROTO_21460</name>
</gene>
<feature type="compositionally biased region" description="Polar residues" evidence="1">
    <location>
        <begin position="425"/>
        <end position="444"/>
    </location>
</feature>
<evidence type="ECO:0000313" key="4">
    <source>
        <dbReference type="Proteomes" id="UP000037046"/>
    </source>
</evidence>
<feature type="region of interest" description="Disordered" evidence="1">
    <location>
        <begin position="425"/>
        <end position="448"/>
    </location>
</feature>
<dbReference type="PRINTS" id="PR00313">
    <property type="entry name" value="CABNDNGRPT"/>
</dbReference>
<dbReference type="SUPFAM" id="SSF63446">
    <property type="entry name" value="Type I dockerin domain"/>
    <property type="match status" value="1"/>
</dbReference>
<proteinExistence type="predicted"/>
<dbReference type="AlphaFoldDB" id="A0A0L6CU30"/>
<dbReference type="GO" id="GO:0005509">
    <property type="term" value="F:calcium ion binding"/>
    <property type="evidence" value="ECO:0007669"/>
    <property type="project" value="InterPro"/>
</dbReference>
<evidence type="ECO:0000259" key="2">
    <source>
        <dbReference type="PROSITE" id="PS51233"/>
    </source>
</evidence>
<dbReference type="Gene3D" id="2.150.10.10">
    <property type="entry name" value="Serralysin-like metalloprotease, C-terminal"/>
    <property type="match status" value="1"/>
</dbReference>
<dbReference type="InterPro" id="IPR001846">
    <property type="entry name" value="VWF_type-D"/>
</dbReference>
<dbReference type="Pfam" id="PF00094">
    <property type="entry name" value="VWD"/>
    <property type="match status" value="1"/>
</dbReference>
<dbReference type="InterPro" id="IPR051495">
    <property type="entry name" value="Epithelial_Barrier/Signaling"/>
</dbReference>
<dbReference type="SUPFAM" id="SSF51120">
    <property type="entry name" value="beta-Roll"/>
    <property type="match status" value="1"/>
</dbReference>